<organism evidence="2 3">
    <name type="scientific">Saccharococcus caldoxylosilyticus</name>
    <dbReference type="NCBI Taxonomy" id="81408"/>
    <lineage>
        <taxon>Bacteria</taxon>
        <taxon>Bacillati</taxon>
        <taxon>Bacillota</taxon>
        <taxon>Bacilli</taxon>
        <taxon>Bacillales</taxon>
        <taxon>Anoxybacillaceae</taxon>
        <taxon>Saccharococcus</taxon>
    </lineage>
</organism>
<comment type="caution">
    <text evidence="2">The sequence shown here is derived from an EMBL/GenBank/DDBJ whole genome shotgun (WGS) entry which is preliminary data.</text>
</comment>
<gene>
    <name evidence="2" type="ORF">B4119_3996</name>
</gene>
<evidence type="ECO:0000313" key="3">
    <source>
        <dbReference type="Proteomes" id="UP000075455"/>
    </source>
</evidence>
<evidence type="ECO:0000256" key="1">
    <source>
        <dbReference type="SAM" id="SignalP"/>
    </source>
</evidence>
<sequence length="143" mass="16423">MFRKLAASLGAFAMAFGVFFTSQAYADAQFGPASWRTEDGKYELTVNATSTERDIFLNIWDVWYVNYNNGVAKRPADVTGLYARLCSASTGNCTAFKQFYGFYYDGFVYFYDMIPGTYYVDIADGWRSYYFKGQIRAVRSNFY</sequence>
<keyword evidence="1" id="KW-0732">Signal</keyword>
<protein>
    <submittedName>
        <fullName evidence="2">Uncharacterized protein</fullName>
    </submittedName>
</protein>
<dbReference type="AlphaFoldDB" id="A0A150M666"/>
<dbReference type="PATRIC" id="fig|81408.3.peg.3931"/>
<proteinExistence type="predicted"/>
<reference evidence="2 3" key="1">
    <citation type="submission" date="2016-01" db="EMBL/GenBank/DDBJ databases">
        <title>Draft Genome Sequences of Seven Thermophilic Sporeformers Isolated from Foods.</title>
        <authorList>
            <person name="Berendsen E.M."/>
            <person name="Wells-Bennik M.H."/>
            <person name="Krawcyk A.O."/>
            <person name="De Jong A."/>
            <person name="Holsappel S."/>
            <person name="Eijlander R.T."/>
            <person name="Kuipers O.P."/>
        </authorList>
    </citation>
    <scope>NUCLEOTIDE SEQUENCE [LARGE SCALE GENOMIC DNA]</scope>
    <source>
        <strain evidence="2 3">B4119</strain>
    </source>
</reference>
<accession>A0A150M666</accession>
<name>A0A150M666_9BACL</name>
<dbReference type="EMBL" id="LQYS01000005">
    <property type="protein sequence ID" value="KYD20104.1"/>
    <property type="molecule type" value="Genomic_DNA"/>
</dbReference>
<dbReference type="Proteomes" id="UP000075455">
    <property type="component" value="Unassembled WGS sequence"/>
</dbReference>
<evidence type="ECO:0000313" key="2">
    <source>
        <dbReference type="EMBL" id="KYD20104.1"/>
    </source>
</evidence>
<dbReference type="RefSeq" id="WP_061578722.1">
    <property type="nucleotide sequence ID" value="NZ_LQYS01000005.1"/>
</dbReference>
<feature type="chain" id="PRO_5007564485" evidence="1">
    <location>
        <begin position="27"/>
        <end position="143"/>
    </location>
</feature>
<feature type="signal peptide" evidence="1">
    <location>
        <begin position="1"/>
        <end position="26"/>
    </location>
</feature>